<dbReference type="InterPro" id="IPR002893">
    <property type="entry name" value="Znf_MYND"/>
</dbReference>
<feature type="non-terminal residue" evidence="9">
    <location>
        <position position="270"/>
    </location>
</feature>
<name>A0A0B7AMM3_9EUPU</name>
<evidence type="ECO:0000256" key="4">
    <source>
        <dbReference type="ARBA" id="ARBA00022723"/>
    </source>
</evidence>
<keyword evidence="2" id="KW-0808">Transferase</keyword>
<evidence type="ECO:0000256" key="1">
    <source>
        <dbReference type="ARBA" id="ARBA00022603"/>
    </source>
</evidence>
<dbReference type="AlphaFoldDB" id="A0A0B7AMM3"/>
<dbReference type="SUPFAM" id="SSF144232">
    <property type="entry name" value="HIT/MYND zinc finger-like"/>
    <property type="match status" value="1"/>
</dbReference>
<proteinExistence type="predicted"/>
<dbReference type="Pfam" id="PF01753">
    <property type="entry name" value="zf-MYND"/>
    <property type="match status" value="1"/>
</dbReference>
<reference evidence="9" key="1">
    <citation type="submission" date="2014-12" db="EMBL/GenBank/DDBJ databases">
        <title>Insight into the proteome of Arion vulgaris.</title>
        <authorList>
            <person name="Aradska J."/>
            <person name="Bulat T."/>
            <person name="Smidak R."/>
            <person name="Sarate P."/>
            <person name="Gangsoo J."/>
            <person name="Sialana F."/>
            <person name="Bilban M."/>
            <person name="Lubec G."/>
        </authorList>
    </citation>
    <scope>NUCLEOTIDE SEQUENCE</scope>
    <source>
        <tissue evidence="9">Skin</tissue>
    </source>
</reference>
<protein>
    <recommendedName>
        <fullName evidence="8">MYND-type domain-containing protein</fullName>
    </recommendedName>
</protein>
<dbReference type="GO" id="GO:0045814">
    <property type="term" value="P:negative regulation of gene expression, epigenetic"/>
    <property type="evidence" value="ECO:0007669"/>
    <property type="project" value="TreeGrafter"/>
</dbReference>
<evidence type="ECO:0000259" key="8">
    <source>
        <dbReference type="PROSITE" id="PS50865"/>
    </source>
</evidence>
<keyword evidence="6" id="KW-0862">Zinc</keyword>
<evidence type="ECO:0000313" key="9">
    <source>
        <dbReference type="EMBL" id="CEK81185.1"/>
    </source>
</evidence>
<evidence type="ECO:0000256" key="6">
    <source>
        <dbReference type="ARBA" id="ARBA00022833"/>
    </source>
</evidence>
<sequence length="270" mass="30462">KSIAEVNSDFITKELLVEGAMALDKLDLHFTAEEWLKKVILDKSEEPEGLPWTKKAFQLFQDVRNQRIYGPLLRDMPLTVSLSKEGRGLYAKTTINKGEIFSELPEFLEQSLTSKIMACAYCGLSLANPNDVLIKGKPVASDLKKAIKKWWPKREATPCQVCNRVVYCSELCRNDAWRSYHKVICPLSSNSASAVLYDVRDSFKGVPAADGSSWQGWWNAEFSPVLMARMWAAMLIQAKLRAGDRKSPTVDNWLTVLSQGEKYFSNCETP</sequence>
<evidence type="ECO:0000256" key="2">
    <source>
        <dbReference type="ARBA" id="ARBA00022679"/>
    </source>
</evidence>
<gene>
    <name evidence="9" type="primary">ORF124725</name>
</gene>
<dbReference type="PANTHER" id="PTHR46402:SF2">
    <property type="entry name" value="HISTONE-LYSINE N-TRIMETHYLTRANSFERASE SMYD5"/>
    <property type="match status" value="1"/>
</dbReference>
<keyword evidence="1" id="KW-0489">Methyltransferase</keyword>
<keyword evidence="3" id="KW-0949">S-adenosyl-L-methionine</keyword>
<evidence type="ECO:0000256" key="5">
    <source>
        <dbReference type="ARBA" id="ARBA00022771"/>
    </source>
</evidence>
<evidence type="ECO:0000256" key="3">
    <source>
        <dbReference type="ARBA" id="ARBA00022691"/>
    </source>
</evidence>
<accession>A0A0B7AMM3</accession>
<evidence type="ECO:0000256" key="7">
    <source>
        <dbReference type="PROSITE-ProRule" id="PRU00134"/>
    </source>
</evidence>
<feature type="domain" description="MYND-type" evidence="8">
    <location>
        <begin position="119"/>
        <end position="185"/>
    </location>
</feature>
<dbReference type="PANTHER" id="PTHR46402">
    <property type="entry name" value="SET AND MYND DOMAIN-CONTAINING PROTEIN 5"/>
    <property type="match status" value="1"/>
</dbReference>
<dbReference type="GO" id="GO:0042799">
    <property type="term" value="F:histone H4K20 methyltransferase activity"/>
    <property type="evidence" value="ECO:0007669"/>
    <property type="project" value="TreeGrafter"/>
</dbReference>
<organism evidence="9">
    <name type="scientific">Arion vulgaris</name>
    <dbReference type="NCBI Taxonomy" id="1028688"/>
    <lineage>
        <taxon>Eukaryota</taxon>
        <taxon>Metazoa</taxon>
        <taxon>Spiralia</taxon>
        <taxon>Lophotrochozoa</taxon>
        <taxon>Mollusca</taxon>
        <taxon>Gastropoda</taxon>
        <taxon>Heterobranchia</taxon>
        <taxon>Euthyneura</taxon>
        <taxon>Panpulmonata</taxon>
        <taxon>Eupulmonata</taxon>
        <taxon>Stylommatophora</taxon>
        <taxon>Helicina</taxon>
        <taxon>Arionoidea</taxon>
        <taxon>Arionidae</taxon>
        <taxon>Arion</taxon>
    </lineage>
</organism>
<dbReference type="PROSITE" id="PS50865">
    <property type="entry name" value="ZF_MYND_2"/>
    <property type="match status" value="1"/>
</dbReference>
<dbReference type="EMBL" id="HACG01034320">
    <property type="protein sequence ID" value="CEK81185.1"/>
    <property type="molecule type" value="Transcribed_RNA"/>
</dbReference>
<dbReference type="GO" id="GO:0032259">
    <property type="term" value="P:methylation"/>
    <property type="evidence" value="ECO:0007669"/>
    <property type="project" value="UniProtKB-KW"/>
</dbReference>
<dbReference type="Gene3D" id="6.10.140.2220">
    <property type="match status" value="1"/>
</dbReference>
<dbReference type="GO" id="GO:0008270">
    <property type="term" value="F:zinc ion binding"/>
    <property type="evidence" value="ECO:0007669"/>
    <property type="project" value="UniProtKB-KW"/>
</dbReference>
<keyword evidence="4" id="KW-0479">Metal-binding</keyword>
<keyword evidence="5 7" id="KW-0863">Zinc-finger</keyword>
<feature type="non-terminal residue" evidence="9">
    <location>
        <position position="1"/>
    </location>
</feature>